<proteinExistence type="predicted"/>
<dbReference type="Proteomes" id="UP001152622">
    <property type="component" value="Chromosome 20"/>
</dbReference>
<gene>
    <name evidence="1" type="ORF">SKAU_G00395700</name>
</gene>
<organism evidence="1 2">
    <name type="scientific">Synaphobranchus kaupii</name>
    <name type="common">Kaup's arrowtooth eel</name>
    <dbReference type="NCBI Taxonomy" id="118154"/>
    <lineage>
        <taxon>Eukaryota</taxon>
        <taxon>Metazoa</taxon>
        <taxon>Chordata</taxon>
        <taxon>Craniata</taxon>
        <taxon>Vertebrata</taxon>
        <taxon>Euteleostomi</taxon>
        <taxon>Actinopterygii</taxon>
        <taxon>Neopterygii</taxon>
        <taxon>Teleostei</taxon>
        <taxon>Anguilliformes</taxon>
        <taxon>Synaphobranchidae</taxon>
        <taxon>Synaphobranchus</taxon>
    </lineage>
</organism>
<name>A0A9Q1IE10_SYNKA</name>
<dbReference type="EMBL" id="JAINUF010000020">
    <property type="protein sequence ID" value="KAJ8336227.1"/>
    <property type="molecule type" value="Genomic_DNA"/>
</dbReference>
<comment type="caution">
    <text evidence="1">The sequence shown here is derived from an EMBL/GenBank/DDBJ whole genome shotgun (WGS) entry which is preliminary data.</text>
</comment>
<evidence type="ECO:0000313" key="1">
    <source>
        <dbReference type="EMBL" id="KAJ8336227.1"/>
    </source>
</evidence>
<dbReference type="AlphaFoldDB" id="A0A9Q1IE10"/>
<sequence>MFQLGTVFLATGNRSGFWDVALLFGSCDSTPTPPQQVQNPGYPNRVVGVFRSPKERVPCGFSAKEQVLHGFSIDDPYGCTAPLENCPVRRSSGRQLALLRTRTLPRDSVLK</sequence>
<protein>
    <submittedName>
        <fullName evidence="1">Uncharacterized protein</fullName>
    </submittedName>
</protein>
<evidence type="ECO:0000313" key="2">
    <source>
        <dbReference type="Proteomes" id="UP001152622"/>
    </source>
</evidence>
<reference evidence="1" key="1">
    <citation type="journal article" date="2023" name="Science">
        <title>Genome structures resolve the early diversification of teleost fishes.</title>
        <authorList>
            <person name="Parey E."/>
            <person name="Louis A."/>
            <person name="Montfort J."/>
            <person name="Bouchez O."/>
            <person name="Roques C."/>
            <person name="Iampietro C."/>
            <person name="Lluch J."/>
            <person name="Castinel A."/>
            <person name="Donnadieu C."/>
            <person name="Desvignes T."/>
            <person name="Floi Bucao C."/>
            <person name="Jouanno E."/>
            <person name="Wen M."/>
            <person name="Mejri S."/>
            <person name="Dirks R."/>
            <person name="Jansen H."/>
            <person name="Henkel C."/>
            <person name="Chen W.J."/>
            <person name="Zahm M."/>
            <person name="Cabau C."/>
            <person name="Klopp C."/>
            <person name="Thompson A.W."/>
            <person name="Robinson-Rechavi M."/>
            <person name="Braasch I."/>
            <person name="Lecointre G."/>
            <person name="Bobe J."/>
            <person name="Postlethwait J.H."/>
            <person name="Berthelot C."/>
            <person name="Roest Crollius H."/>
            <person name="Guiguen Y."/>
        </authorList>
    </citation>
    <scope>NUCLEOTIDE SEQUENCE</scope>
    <source>
        <strain evidence="1">WJC10195</strain>
    </source>
</reference>
<keyword evidence="2" id="KW-1185">Reference proteome</keyword>
<accession>A0A9Q1IE10</accession>